<reference evidence="1 2" key="1">
    <citation type="submission" date="2020-08" db="EMBL/GenBank/DDBJ databases">
        <title>Aphidius gifuensis genome sequencing and assembly.</title>
        <authorList>
            <person name="Du Z."/>
        </authorList>
    </citation>
    <scope>NUCLEOTIDE SEQUENCE [LARGE SCALE GENOMIC DNA]</scope>
    <source>
        <strain evidence="1">YNYX2018</strain>
        <tissue evidence="1">Adults</tissue>
    </source>
</reference>
<comment type="caution">
    <text evidence="1">The sequence shown here is derived from an EMBL/GenBank/DDBJ whole genome shotgun (WGS) entry which is preliminary data.</text>
</comment>
<name>A0A834Y3N1_APHGI</name>
<dbReference type="EMBL" id="JACMRX010000002">
    <property type="protein sequence ID" value="KAF7996157.1"/>
    <property type="molecule type" value="Genomic_DNA"/>
</dbReference>
<feature type="non-terminal residue" evidence="1">
    <location>
        <position position="1"/>
    </location>
</feature>
<dbReference type="AlphaFoldDB" id="A0A834Y3N1"/>
<dbReference type="Proteomes" id="UP000639338">
    <property type="component" value="Unassembled WGS sequence"/>
</dbReference>
<evidence type="ECO:0000313" key="1">
    <source>
        <dbReference type="EMBL" id="KAF7996157.1"/>
    </source>
</evidence>
<organism evidence="1 2">
    <name type="scientific">Aphidius gifuensis</name>
    <name type="common">Parasitoid wasp</name>
    <dbReference type="NCBI Taxonomy" id="684658"/>
    <lineage>
        <taxon>Eukaryota</taxon>
        <taxon>Metazoa</taxon>
        <taxon>Ecdysozoa</taxon>
        <taxon>Arthropoda</taxon>
        <taxon>Hexapoda</taxon>
        <taxon>Insecta</taxon>
        <taxon>Pterygota</taxon>
        <taxon>Neoptera</taxon>
        <taxon>Endopterygota</taxon>
        <taxon>Hymenoptera</taxon>
        <taxon>Apocrita</taxon>
        <taxon>Ichneumonoidea</taxon>
        <taxon>Braconidae</taxon>
        <taxon>Aphidiinae</taxon>
        <taxon>Aphidius</taxon>
    </lineage>
</organism>
<sequence>MYPSCKRAKMTNDNLSHHKVQQDACINKEKIYDGKSTLGTCNELVNDCGSPLVFSSDNEHSETTSSYWDRVSNSLIALVALIPPTVHGKKLASRDKL</sequence>
<gene>
    <name evidence="1" type="ORF">HCN44_011486</name>
</gene>
<protein>
    <submittedName>
        <fullName evidence="1">Uncharacterized protein</fullName>
    </submittedName>
</protein>
<keyword evidence="2" id="KW-1185">Reference proteome</keyword>
<proteinExistence type="predicted"/>
<accession>A0A834Y3N1</accession>
<evidence type="ECO:0000313" key="2">
    <source>
        <dbReference type="Proteomes" id="UP000639338"/>
    </source>
</evidence>